<sequence length="19" mass="2166">MTLCDHSYGFFSIVLTMTV</sequence>
<organism evidence="1">
    <name type="scientific">Anguilla anguilla</name>
    <name type="common">European freshwater eel</name>
    <name type="synonym">Muraena anguilla</name>
    <dbReference type="NCBI Taxonomy" id="7936"/>
    <lineage>
        <taxon>Eukaryota</taxon>
        <taxon>Metazoa</taxon>
        <taxon>Chordata</taxon>
        <taxon>Craniata</taxon>
        <taxon>Vertebrata</taxon>
        <taxon>Euteleostomi</taxon>
        <taxon>Actinopterygii</taxon>
        <taxon>Neopterygii</taxon>
        <taxon>Teleostei</taxon>
        <taxon>Anguilliformes</taxon>
        <taxon>Anguillidae</taxon>
        <taxon>Anguilla</taxon>
    </lineage>
</organism>
<proteinExistence type="predicted"/>
<evidence type="ECO:0000313" key="1">
    <source>
        <dbReference type="EMBL" id="JAH61220.1"/>
    </source>
</evidence>
<dbReference type="EMBL" id="GBXM01047357">
    <property type="protein sequence ID" value="JAH61220.1"/>
    <property type="molecule type" value="Transcribed_RNA"/>
</dbReference>
<dbReference type="AlphaFoldDB" id="A0A0E9U7R4"/>
<reference evidence="1" key="1">
    <citation type="submission" date="2014-11" db="EMBL/GenBank/DDBJ databases">
        <authorList>
            <person name="Amaro Gonzalez C."/>
        </authorList>
    </citation>
    <scope>NUCLEOTIDE SEQUENCE</scope>
</reference>
<reference evidence="1" key="2">
    <citation type="journal article" date="2015" name="Fish Shellfish Immunol.">
        <title>Early steps in the European eel (Anguilla anguilla)-Vibrio vulnificus interaction in the gills: Role of the RtxA13 toxin.</title>
        <authorList>
            <person name="Callol A."/>
            <person name="Pajuelo D."/>
            <person name="Ebbesson L."/>
            <person name="Teles M."/>
            <person name="MacKenzie S."/>
            <person name="Amaro C."/>
        </authorList>
    </citation>
    <scope>NUCLEOTIDE SEQUENCE</scope>
</reference>
<name>A0A0E9U7R4_ANGAN</name>
<accession>A0A0E9U7R4</accession>
<protein>
    <submittedName>
        <fullName evidence="1">Uncharacterized protein</fullName>
    </submittedName>
</protein>